<organism evidence="6 7">
    <name type="scientific">Maribacter chungangensis</name>
    <dbReference type="NCBI Taxonomy" id="1069117"/>
    <lineage>
        <taxon>Bacteria</taxon>
        <taxon>Pseudomonadati</taxon>
        <taxon>Bacteroidota</taxon>
        <taxon>Flavobacteriia</taxon>
        <taxon>Flavobacteriales</taxon>
        <taxon>Flavobacteriaceae</taxon>
        <taxon>Maribacter</taxon>
    </lineage>
</organism>
<proteinExistence type="inferred from homology"/>
<keyword evidence="2" id="KW-0963">Cytoplasm</keyword>
<gene>
    <name evidence="6" type="ORF">ACFQZJ_17030</name>
</gene>
<evidence type="ECO:0000256" key="2">
    <source>
        <dbReference type="ARBA" id="ARBA00022490"/>
    </source>
</evidence>
<comment type="caution">
    <text evidence="6">The sequence shown here is derived from an EMBL/GenBank/DDBJ whole genome shotgun (WGS) entry which is preliminary data.</text>
</comment>
<dbReference type="InterPro" id="IPR002220">
    <property type="entry name" value="DapA-like"/>
</dbReference>
<dbReference type="PIRSF" id="PIRSF001365">
    <property type="entry name" value="DHDPS"/>
    <property type="match status" value="1"/>
</dbReference>
<keyword evidence="7" id="KW-1185">Reference proteome</keyword>
<dbReference type="Pfam" id="PF00701">
    <property type="entry name" value="DHDPS"/>
    <property type="match status" value="1"/>
</dbReference>
<sequence>MKNLIAATYAPMHPDGSLNLGMIPSYTTFLQSNSIEGAFVNGSTGDFVSLSTLERKNLIAAWAKDKPKDFFLTNHVGHTNLNEAKELAAHSQGLVDAICVLPPFYFKPKTLESLLFYCAEVAKSAPDTPFYYYHIPVLTGADFNMLDFMKLAVEQVPNFTGIKYSQYNPTDFGKCLHFDQGSKNILFGVDEQLVDSLPLGATGWVGSTYNHLAPLYYKIISSYRNGDIEQAKLLQQKGVFFVQTLDKINGFNGAGKSFMRLFGLDMGPSRYPHKTMTDKQLALALKLMEPQEIAPLFNTSFSVKHLQAIG</sequence>
<dbReference type="PRINTS" id="PR00146">
    <property type="entry name" value="DHPICSNTHASE"/>
</dbReference>
<protein>
    <submittedName>
        <fullName evidence="6">Dihydrodipicolinate synthase family protein</fullName>
    </submittedName>
</protein>
<dbReference type="EMBL" id="JBHTHY010000014">
    <property type="protein sequence ID" value="MFD0799182.1"/>
    <property type="molecule type" value="Genomic_DNA"/>
</dbReference>
<dbReference type="RefSeq" id="WP_379936084.1">
    <property type="nucleotide sequence ID" value="NZ_JBHTHY010000014.1"/>
</dbReference>
<evidence type="ECO:0000256" key="4">
    <source>
        <dbReference type="ARBA" id="ARBA00023277"/>
    </source>
</evidence>
<keyword evidence="4" id="KW-0119">Carbohydrate metabolism</keyword>
<evidence type="ECO:0000256" key="1">
    <source>
        <dbReference type="ARBA" id="ARBA00004496"/>
    </source>
</evidence>
<comment type="similarity">
    <text evidence="5">Belongs to the DapA family.</text>
</comment>
<evidence type="ECO:0000313" key="7">
    <source>
        <dbReference type="Proteomes" id="UP001597012"/>
    </source>
</evidence>
<reference evidence="7" key="1">
    <citation type="journal article" date="2019" name="Int. J. Syst. Evol. Microbiol.">
        <title>The Global Catalogue of Microorganisms (GCM) 10K type strain sequencing project: providing services to taxonomists for standard genome sequencing and annotation.</title>
        <authorList>
            <consortium name="The Broad Institute Genomics Platform"/>
            <consortium name="The Broad Institute Genome Sequencing Center for Infectious Disease"/>
            <person name="Wu L."/>
            <person name="Ma J."/>
        </authorList>
    </citation>
    <scope>NUCLEOTIDE SEQUENCE [LARGE SCALE GENOMIC DNA]</scope>
    <source>
        <strain evidence="7">CCUG 61948</strain>
    </source>
</reference>
<dbReference type="Proteomes" id="UP001597012">
    <property type="component" value="Unassembled WGS sequence"/>
</dbReference>
<name>A0ABW3B7U1_9FLAO</name>
<dbReference type="SUPFAM" id="SSF51569">
    <property type="entry name" value="Aldolase"/>
    <property type="match status" value="1"/>
</dbReference>
<dbReference type="PANTHER" id="PTHR12128:SF21">
    <property type="entry name" value="N-ACETYLNEURAMINATE LYASE"/>
    <property type="match status" value="1"/>
</dbReference>
<dbReference type="PANTHER" id="PTHR12128">
    <property type="entry name" value="DIHYDRODIPICOLINATE SYNTHASE"/>
    <property type="match status" value="1"/>
</dbReference>
<keyword evidence="3 5" id="KW-0456">Lyase</keyword>
<evidence type="ECO:0000256" key="3">
    <source>
        <dbReference type="ARBA" id="ARBA00023239"/>
    </source>
</evidence>
<evidence type="ECO:0000256" key="5">
    <source>
        <dbReference type="PIRNR" id="PIRNR001365"/>
    </source>
</evidence>
<dbReference type="SMART" id="SM01130">
    <property type="entry name" value="DHDPS"/>
    <property type="match status" value="1"/>
</dbReference>
<dbReference type="InterPro" id="IPR013785">
    <property type="entry name" value="Aldolase_TIM"/>
</dbReference>
<evidence type="ECO:0000313" key="6">
    <source>
        <dbReference type="EMBL" id="MFD0799182.1"/>
    </source>
</evidence>
<comment type="subcellular location">
    <subcellularLocation>
        <location evidence="1">Cytoplasm</location>
    </subcellularLocation>
</comment>
<dbReference type="Gene3D" id="3.20.20.70">
    <property type="entry name" value="Aldolase class I"/>
    <property type="match status" value="1"/>
</dbReference>
<accession>A0ABW3B7U1</accession>